<organism evidence="2 3">
    <name type="scientific">Faecalibacterium tardum</name>
    <dbReference type="NCBI Taxonomy" id="3133156"/>
    <lineage>
        <taxon>Bacteria</taxon>
        <taxon>Bacillati</taxon>
        <taxon>Bacillota</taxon>
        <taxon>Clostridia</taxon>
        <taxon>Eubacteriales</taxon>
        <taxon>Oscillospiraceae</taxon>
        <taxon>Faecalibacterium</taxon>
    </lineage>
</organism>
<keyword evidence="3" id="KW-1185">Reference proteome</keyword>
<keyword evidence="1" id="KW-0472">Membrane</keyword>
<accession>A0ABV1AWY6</accession>
<feature type="transmembrane region" description="Helical" evidence="1">
    <location>
        <begin position="12"/>
        <end position="32"/>
    </location>
</feature>
<dbReference type="Proteomes" id="UP001457197">
    <property type="component" value="Unassembled WGS sequence"/>
</dbReference>
<reference evidence="2 3" key="1">
    <citation type="submission" date="2024-03" db="EMBL/GenBank/DDBJ databases">
        <title>Human intestinal bacterial collection.</title>
        <authorList>
            <person name="Pauvert C."/>
            <person name="Hitch T.C.A."/>
            <person name="Clavel T."/>
        </authorList>
    </citation>
    <scope>NUCLEOTIDE SEQUENCE [LARGE SCALE GENOMIC DNA]</scope>
    <source>
        <strain evidence="2 3">CLA-AA-H175</strain>
    </source>
</reference>
<evidence type="ECO:0000256" key="1">
    <source>
        <dbReference type="SAM" id="Phobius"/>
    </source>
</evidence>
<protein>
    <recommendedName>
        <fullName evidence="4">PrgI family protein</fullName>
    </recommendedName>
</protein>
<proteinExistence type="predicted"/>
<comment type="caution">
    <text evidence="2">The sequence shown here is derived from an EMBL/GenBank/DDBJ whole genome shotgun (WGS) entry which is preliminary data.</text>
</comment>
<dbReference type="EMBL" id="JBBMEO010000022">
    <property type="protein sequence ID" value="MEQ2362723.1"/>
    <property type="molecule type" value="Genomic_DNA"/>
</dbReference>
<evidence type="ECO:0000313" key="2">
    <source>
        <dbReference type="EMBL" id="MEQ2362723.1"/>
    </source>
</evidence>
<evidence type="ECO:0000313" key="3">
    <source>
        <dbReference type="Proteomes" id="UP001457197"/>
    </source>
</evidence>
<keyword evidence="1" id="KW-0812">Transmembrane</keyword>
<name>A0ABV1AWY6_9FIRM</name>
<keyword evidence="1" id="KW-1133">Transmembrane helix</keyword>
<evidence type="ECO:0008006" key="4">
    <source>
        <dbReference type="Google" id="ProtNLM"/>
    </source>
</evidence>
<gene>
    <name evidence="2" type="ORF">WMO44_11320</name>
</gene>
<sequence>MHHAIAVGKELCLGFVWGMFIVFFQISTVIIYEYTDIPAFKFFAALHPYNLSVMIRVEPFARPRSYCCRYDEQLAAEKQRTERVTKRILTKEEMPSSVPLSTMPAIRSQKNWKR</sequence>